<feature type="transmembrane region" description="Helical" evidence="1">
    <location>
        <begin position="12"/>
        <end position="33"/>
    </location>
</feature>
<dbReference type="RefSeq" id="WP_330102563.1">
    <property type="nucleotide sequence ID" value="NZ_JAZDCT010000002.1"/>
</dbReference>
<protein>
    <recommendedName>
        <fullName evidence="4">DUF4386 domain-containing protein</fullName>
    </recommendedName>
</protein>
<feature type="transmembrane region" description="Helical" evidence="1">
    <location>
        <begin position="94"/>
        <end position="116"/>
    </location>
</feature>
<accession>A0ABU7H593</accession>
<keyword evidence="1" id="KW-0812">Transmembrane</keyword>
<feature type="transmembrane region" description="Helical" evidence="1">
    <location>
        <begin position="178"/>
        <end position="198"/>
    </location>
</feature>
<dbReference type="EMBL" id="JAZDCT010000002">
    <property type="protein sequence ID" value="MEE1886489.1"/>
    <property type="molecule type" value="Genomic_DNA"/>
</dbReference>
<evidence type="ECO:0000256" key="1">
    <source>
        <dbReference type="SAM" id="Phobius"/>
    </source>
</evidence>
<dbReference type="Proteomes" id="UP001354227">
    <property type="component" value="Unassembled WGS sequence"/>
</dbReference>
<keyword evidence="1" id="KW-0472">Membrane</keyword>
<keyword evidence="3" id="KW-1185">Reference proteome</keyword>
<feature type="transmembrane region" description="Helical" evidence="1">
    <location>
        <begin position="57"/>
        <end position="82"/>
    </location>
</feature>
<feature type="transmembrane region" description="Helical" evidence="1">
    <location>
        <begin position="204"/>
        <end position="225"/>
    </location>
</feature>
<evidence type="ECO:0008006" key="4">
    <source>
        <dbReference type="Google" id="ProtNLM"/>
    </source>
</evidence>
<comment type="caution">
    <text evidence="2">The sequence shown here is derived from an EMBL/GenBank/DDBJ whole genome shotgun (WGS) entry which is preliminary data.</text>
</comment>
<organism evidence="2 3">
    <name type="scientific">Pseudomonas carassii</name>
    <dbReference type="NCBI Taxonomy" id="3115855"/>
    <lineage>
        <taxon>Bacteria</taxon>
        <taxon>Pseudomonadati</taxon>
        <taxon>Pseudomonadota</taxon>
        <taxon>Gammaproteobacteria</taxon>
        <taxon>Pseudomonadales</taxon>
        <taxon>Pseudomonadaceae</taxon>
        <taxon>Pseudomonas</taxon>
    </lineage>
</organism>
<proteinExistence type="predicted"/>
<name>A0ABU7H593_9PSED</name>
<sequence>MKSDCNEAARLTAWAAILGGLFAYLNVASMALLTDADMAVTLRGATMLTLADEQRELFRLSMFADILGFYLPLLAIGGYLWRRFREEAGALGDMAVLAITLYVALGVIGAGLQLAVLHPLAQLHGAGGEAAKAAAETAWTTIAVGSQRGLWWCEGPVVLFWGMVVGKHLKQAGWGPSIRWPLALVGWCFGLFFLSGFFAALEPVTYLCLVLAVVVFPLWMLMFGLQLHRRATTLAMGARA</sequence>
<keyword evidence="1" id="KW-1133">Transmembrane helix</keyword>
<reference evidence="2" key="1">
    <citation type="submission" date="2024-01" db="EMBL/GenBank/DDBJ databases">
        <title>Unpublished Manusciprt.</title>
        <authorList>
            <person name="Duman M."/>
            <person name="Valdes E.G."/>
            <person name="Ajmi N."/>
            <person name="Altun S."/>
            <person name="Saticioglu I.B."/>
        </authorList>
    </citation>
    <scope>NUCLEOTIDE SEQUENCE</scope>
    <source>
        <strain evidence="2">137P</strain>
    </source>
</reference>
<evidence type="ECO:0000313" key="3">
    <source>
        <dbReference type="Proteomes" id="UP001354227"/>
    </source>
</evidence>
<evidence type="ECO:0000313" key="2">
    <source>
        <dbReference type="EMBL" id="MEE1886489.1"/>
    </source>
</evidence>
<gene>
    <name evidence="2" type="ORF">V0R62_02365</name>
</gene>